<sequence length="92" mass="10317">MKTHRRQDSDEITLSPLVVERSVNRDLSLPTGVSCEQKRERLFSTREAPFRAYSSSGKRTRGIKIAARRNVLGIKKSDRATMAVPTEAISSI</sequence>
<dbReference type="AlphaFoldDB" id="A0AAW2ESD5"/>
<dbReference type="Proteomes" id="UP001430953">
    <property type="component" value="Unassembled WGS sequence"/>
</dbReference>
<protein>
    <submittedName>
        <fullName evidence="1">Uncharacterized protein</fullName>
    </submittedName>
</protein>
<name>A0AAW2ESD5_9HYME</name>
<evidence type="ECO:0000313" key="1">
    <source>
        <dbReference type="EMBL" id="KAL0104592.1"/>
    </source>
</evidence>
<accession>A0AAW2ESD5</accession>
<dbReference type="EMBL" id="JADYXP020000020">
    <property type="protein sequence ID" value="KAL0104592.1"/>
    <property type="molecule type" value="Genomic_DNA"/>
</dbReference>
<proteinExistence type="predicted"/>
<organism evidence="1 2">
    <name type="scientific">Cardiocondyla obscurior</name>
    <dbReference type="NCBI Taxonomy" id="286306"/>
    <lineage>
        <taxon>Eukaryota</taxon>
        <taxon>Metazoa</taxon>
        <taxon>Ecdysozoa</taxon>
        <taxon>Arthropoda</taxon>
        <taxon>Hexapoda</taxon>
        <taxon>Insecta</taxon>
        <taxon>Pterygota</taxon>
        <taxon>Neoptera</taxon>
        <taxon>Endopterygota</taxon>
        <taxon>Hymenoptera</taxon>
        <taxon>Apocrita</taxon>
        <taxon>Aculeata</taxon>
        <taxon>Formicoidea</taxon>
        <taxon>Formicidae</taxon>
        <taxon>Myrmicinae</taxon>
        <taxon>Cardiocondyla</taxon>
    </lineage>
</organism>
<gene>
    <name evidence="1" type="ORF">PUN28_017381</name>
</gene>
<comment type="caution">
    <text evidence="1">The sequence shown here is derived from an EMBL/GenBank/DDBJ whole genome shotgun (WGS) entry which is preliminary data.</text>
</comment>
<evidence type="ECO:0000313" key="2">
    <source>
        <dbReference type="Proteomes" id="UP001430953"/>
    </source>
</evidence>
<keyword evidence="2" id="KW-1185">Reference proteome</keyword>
<reference evidence="1 2" key="1">
    <citation type="submission" date="2023-03" db="EMBL/GenBank/DDBJ databases">
        <title>High recombination rates correlate with genetic variation in Cardiocondyla obscurior ants.</title>
        <authorList>
            <person name="Errbii M."/>
        </authorList>
    </citation>
    <scope>NUCLEOTIDE SEQUENCE [LARGE SCALE GENOMIC DNA]</scope>
    <source>
        <strain evidence="1">Alpha-2009</strain>
        <tissue evidence="1">Whole body</tissue>
    </source>
</reference>